<evidence type="ECO:0000256" key="6">
    <source>
        <dbReference type="ARBA" id="ARBA00022989"/>
    </source>
</evidence>
<evidence type="ECO:0000256" key="5">
    <source>
        <dbReference type="ARBA" id="ARBA00022840"/>
    </source>
</evidence>
<keyword evidence="5" id="KW-0067">ATP-binding</keyword>
<evidence type="ECO:0000256" key="2">
    <source>
        <dbReference type="ARBA" id="ARBA00022692"/>
    </source>
</evidence>
<dbReference type="Pfam" id="PF07714">
    <property type="entry name" value="PK_Tyr_Ser-Thr"/>
    <property type="match status" value="1"/>
</dbReference>
<comment type="subcellular location">
    <subcellularLocation>
        <location evidence="1">Membrane</location>
    </subcellularLocation>
</comment>
<dbReference type="GO" id="GO:0043235">
    <property type="term" value="C:receptor complex"/>
    <property type="evidence" value="ECO:0007669"/>
    <property type="project" value="TreeGrafter"/>
</dbReference>
<dbReference type="InterPro" id="IPR000719">
    <property type="entry name" value="Prot_kinase_dom"/>
</dbReference>
<proteinExistence type="predicted"/>
<accession>A0A8J2K9F2</accession>
<dbReference type="InterPro" id="IPR001245">
    <property type="entry name" value="Ser-Thr/Tyr_kinase_cat_dom"/>
</dbReference>
<comment type="caution">
    <text evidence="10">The sequence shown here is derived from an EMBL/GenBank/DDBJ whole genome shotgun (WGS) entry which is preliminary data.</text>
</comment>
<evidence type="ECO:0000256" key="8">
    <source>
        <dbReference type="ARBA" id="ARBA00023170"/>
    </source>
</evidence>
<keyword evidence="6" id="KW-1133">Transmembrane helix</keyword>
<dbReference type="EMBL" id="CAJVCH010224547">
    <property type="protein sequence ID" value="CAG7732073.1"/>
    <property type="molecule type" value="Genomic_DNA"/>
</dbReference>
<keyword evidence="4" id="KW-0547">Nucleotide-binding</keyword>
<dbReference type="GO" id="GO:0005524">
    <property type="term" value="F:ATP binding"/>
    <property type="evidence" value="ECO:0007669"/>
    <property type="project" value="UniProtKB-KW"/>
</dbReference>
<keyword evidence="2" id="KW-0812">Transmembrane</keyword>
<dbReference type="Proteomes" id="UP000708208">
    <property type="component" value="Unassembled WGS sequence"/>
</dbReference>
<dbReference type="GO" id="GO:0005886">
    <property type="term" value="C:plasma membrane"/>
    <property type="evidence" value="ECO:0007669"/>
    <property type="project" value="TreeGrafter"/>
</dbReference>
<protein>
    <recommendedName>
        <fullName evidence="9">Protein kinase domain-containing protein</fullName>
    </recommendedName>
</protein>
<evidence type="ECO:0000256" key="3">
    <source>
        <dbReference type="ARBA" id="ARBA00022729"/>
    </source>
</evidence>
<gene>
    <name evidence="10" type="ORF">AFUS01_LOCUS20612</name>
</gene>
<evidence type="ECO:0000256" key="1">
    <source>
        <dbReference type="ARBA" id="ARBA00004370"/>
    </source>
</evidence>
<dbReference type="PANTHER" id="PTHR24416">
    <property type="entry name" value="TYROSINE-PROTEIN KINASE RECEPTOR"/>
    <property type="match status" value="1"/>
</dbReference>
<keyword evidence="3" id="KW-0732">Signal</keyword>
<dbReference type="GO" id="GO:0007169">
    <property type="term" value="P:cell surface receptor protein tyrosine kinase signaling pathway"/>
    <property type="evidence" value="ECO:0007669"/>
    <property type="project" value="TreeGrafter"/>
</dbReference>
<dbReference type="PANTHER" id="PTHR24416:SF550">
    <property type="entry name" value="FIBROBLAST GROWTH FACTOR RECEPTOR HOMOLOG 1-RELATED"/>
    <property type="match status" value="1"/>
</dbReference>
<keyword evidence="11" id="KW-1185">Reference proteome</keyword>
<reference evidence="10" key="1">
    <citation type="submission" date="2021-06" db="EMBL/GenBank/DDBJ databases">
        <authorList>
            <person name="Hodson N. C."/>
            <person name="Mongue J. A."/>
            <person name="Jaron S. K."/>
        </authorList>
    </citation>
    <scope>NUCLEOTIDE SEQUENCE</scope>
</reference>
<dbReference type="InterPro" id="IPR050122">
    <property type="entry name" value="RTK"/>
</dbReference>
<feature type="domain" description="Protein kinase" evidence="9">
    <location>
        <begin position="1"/>
        <end position="90"/>
    </location>
</feature>
<feature type="non-terminal residue" evidence="10">
    <location>
        <position position="1"/>
    </location>
</feature>
<dbReference type="OrthoDB" id="248923at2759"/>
<evidence type="ECO:0000256" key="4">
    <source>
        <dbReference type="ARBA" id="ARBA00022741"/>
    </source>
</evidence>
<organism evidence="10 11">
    <name type="scientific">Allacma fusca</name>
    <dbReference type="NCBI Taxonomy" id="39272"/>
    <lineage>
        <taxon>Eukaryota</taxon>
        <taxon>Metazoa</taxon>
        <taxon>Ecdysozoa</taxon>
        <taxon>Arthropoda</taxon>
        <taxon>Hexapoda</taxon>
        <taxon>Collembola</taxon>
        <taxon>Symphypleona</taxon>
        <taxon>Sminthuridae</taxon>
        <taxon>Allacma</taxon>
    </lineage>
</organism>
<keyword evidence="7" id="KW-0472">Membrane</keyword>
<evidence type="ECO:0000256" key="7">
    <source>
        <dbReference type="ARBA" id="ARBA00023136"/>
    </source>
</evidence>
<evidence type="ECO:0000259" key="9">
    <source>
        <dbReference type="PROSITE" id="PS50011"/>
    </source>
</evidence>
<dbReference type="GO" id="GO:0004714">
    <property type="term" value="F:transmembrane receptor protein tyrosine kinase activity"/>
    <property type="evidence" value="ECO:0007669"/>
    <property type="project" value="TreeGrafter"/>
</dbReference>
<evidence type="ECO:0000313" key="10">
    <source>
        <dbReference type="EMBL" id="CAG7732073.1"/>
    </source>
</evidence>
<dbReference type="PROSITE" id="PS50011">
    <property type="entry name" value="PROTEIN_KINASE_DOM"/>
    <property type="match status" value="1"/>
</dbReference>
<evidence type="ECO:0000313" key="11">
    <source>
        <dbReference type="Proteomes" id="UP000708208"/>
    </source>
</evidence>
<sequence>MIEEIQRGTFLAVFEFSPFGSLREYLTIYAGSYAGLSSEEDLQEGIPPVSSGSELSMDLNPSVLISFCKQIANDMAYIAQKKVVHRDLAI</sequence>
<name>A0A8J2K9F2_9HEXA</name>
<keyword evidence="8" id="KW-0675">Receptor</keyword>
<dbReference type="AlphaFoldDB" id="A0A8J2K9F2"/>